<reference evidence="2" key="1">
    <citation type="submission" date="2020-11" db="EMBL/GenBank/DDBJ databases">
        <authorList>
            <person name="Tran Van P."/>
        </authorList>
    </citation>
    <scope>NUCLEOTIDE SEQUENCE</scope>
</reference>
<evidence type="ECO:0000313" key="2">
    <source>
        <dbReference type="EMBL" id="CAD7280137.1"/>
    </source>
</evidence>
<sequence>MPMTNRSQALANNRKPEKFSDEEPEIIAALLPKTTPASSTGSSSNDSTNQLGKQRLHQLRTNAKQPAGFINKVPQQPKANKFGDDEQQQQQQQQRVAGIRDKLGADTGRSRQRSTDNDDGIDGDVFDDTAGNSRQHPRIKRVSSLPGSAARVRRVSSPTFVPTGEFANQHQSTANEYQGNSRGRSALAGNRRYQCASANSSPLRNRTSVSPNPVLYQQHASDTAYVPQYPTRPISPTILLRHDDVNR</sequence>
<dbReference type="EMBL" id="OA884000">
    <property type="protein sequence ID" value="CAD7280137.1"/>
    <property type="molecule type" value="Genomic_DNA"/>
</dbReference>
<protein>
    <submittedName>
        <fullName evidence="2">Uncharacterized protein</fullName>
    </submittedName>
</protein>
<feature type="compositionally biased region" description="Polar residues" evidence="1">
    <location>
        <begin position="1"/>
        <end position="11"/>
    </location>
</feature>
<feature type="compositionally biased region" description="Polar residues" evidence="1">
    <location>
        <begin position="156"/>
        <end position="183"/>
    </location>
</feature>
<feature type="compositionally biased region" description="Low complexity" evidence="1">
    <location>
        <begin position="34"/>
        <end position="48"/>
    </location>
</feature>
<feature type="region of interest" description="Disordered" evidence="1">
    <location>
        <begin position="1"/>
        <end position="184"/>
    </location>
</feature>
<keyword evidence="3" id="KW-1185">Reference proteome</keyword>
<accession>A0A7R9GGK2</accession>
<name>A0A7R9GGK2_9CRUS</name>
<organism evidence="2">
    <name type="scientific">Notodromas monacha</name>
    <dbReference type="NCBI Taxonomy" id="399045"/>
    <lineage>
        <taxon>Eukaryota</taxon>
        <taxon>Metazoa</taxon>
        <taxon>Ecdysozoa</taxon>
        <taxon>Arthropoda</taxon>
        <taxon>Crustacea</taxon>
        <taxon>Oligostraca</taxon>
        <taxon>Ostracoda</taxon>
        <taxon>Podocopa</taxon>
        <taxon>Podocopida</taxon>
        <taxon>Cypridocopina</taxon>
        <taxon>Cypridoidea</taxon>
        <taxon>Cyprididae</taxon>
        <taxon>Notodromas</taxon>
    </lineage>
</organism>
<dbReference type="AlphaFoldDB" id="A0A7R9GGK2"/>
<dbReference type="EMBL" id="CAJPEX010001963">
    <property type="protein sequence ID" value="CAG0920289.1"/>
    <property type="molecule type" value="Genomic_DNA"/>
</dbReference>
<evidence type="ECO:0000256" key="1">
    <source>
        <dbReference type="SAM" id="MobiDB-lite"/>
    </source>
</evidence>
<evidence type="ECO:0000313" key="3">
    <source>
        <dbReference type="Proteomes" id="UP000678499"/>
    </source>
</evidence>
<proteinExistence type="predicted"/>
<dbReference type="Proteomes" id="UP000678499">
    <property type="component" value="Unassembled WGS sequence"/>
</dbReference>
<gene>
    <name evidence="2" type="ORF">NMOB1V02_LOCUS7800</name>
</gene>
<feature type="compositionally biased region" description="Acidic residues" evidence="1">
    <location>
        <begin position="117"/>
        <end position="127"/>
    </location>
</feature>